<evidence type="ECO:0000259" key="6">
    <source>
        <dbReference type="PROSITE" id="PS51329"/>
    </source>
</evidence>
<dbReference type="Pfam" id="PF21938">
    <property type="entry name" value="CAP_N"/>
    <property type="match status" value="1"/>
</dbReference>
<evidence type="ECO:0000256" key="4">
    <source>
        <dbReference type="RuleBase" id="RU000647"/>
    </source>
</evidence>
<dbReference type="FunFam" id="1.25.40.330:FF:000001">
    <property type="entry name" value="Adenylyl cyclase-associated protein"/>
    <property type="match status" value="1"/>
</dbReference>
<dbReference type="InterPro" id="IPR016098">
    <property type="entry name" value="CAP/MinC_C"/>
</dbReference>
<evidence type="ECO:0000313" key="7">
    <source>
        <dbReference type="EMBL" id="RKP08975.1"/>
    </source>
</evidence>
<dbReference type="Pfam" id="PF08603">
    <property type="entry name" value="CAP_C"/>
    <property type="match status" value="1"/>
</dbReference>
<dbReference type="Proteomes" id="UP000271241">
    <property type="component" value="Unassembled WGS sequence"/>
</dbReference>
<feature type="region of interest" description="Disordered" evidence="5">
    <location>
        <begin position="295"/>
        <end position="343"/>
    </location>
</feature>
<dbReference type="InterPro" id="IPR053950">
    <property type="entry name" value="CAP_N"/>
</dbReference>
<dbReference type="PROSITE" id="PS51329">
    <property type="entry name" value="C_CAP_COFACTOR_C"/>
    <property type="match status" value="1"/>
</dbReference>
<dbReference type="InterPro" id="IPR036223">
    <property type="entry name" value="CAP_C_sf"/>
</dbReference>
<dbReference type="GO" id="GO:0019933">
    <property type="term" value="P:cAMP-mediated signaling"/>
    <property type="evidence" value="ECO:0007669"/>
    <property type="project" value="TreeGrafter"/>
</dbReference>
<protein>
    <recommendedName>
        <fullName evidence="3 4">Adenylyl cyclase-associated protein</fullName>
    </recommendedName>
</protein>
<comment type="function">
    <text evidence="2">The N-terminal domain binds to adenylyl cyclase, thereby enabling adenylyl cyclase to be activated by upstream regulatory signals, such as Ras. The C-terminal domain is required for normal cellular morphology and growth control.</text>
</comment>
<sequence length="504" mass="54683">MAEQPTLASLLERLESATDRLETIALASAANPSTVQSSIAKNTESVLATVPASVESFDQLLQGSLKSYLDLSEEIGDPVKEQSLALAQLFQAQRLFILMAAQSQRPDYHSSEFAELLGPTKQLMEKVSGFLADNRSSPLFNHLSVVSEGSSALGWITVEPAPAPYISEMKDCAQFYANRVLKEYKEKEPKHAVWVKAFITVLADLQTYVKTFHTTGLVWNPKGGDAREIAGEWRMHALYFSSDSSLASPSSSGKRPRPPVPPRHDRVSPVASTPAAQPDRSALFSALNRGEGITSGLRKVDKSEMTHKNPELRAGSTVAEKTGAASAPGTLPATWRGDGGETAAVKKTPRTALEGRKWIVEYHESGQVILDGVERDHAVYIFQCSNCTITIKDKANAVTIDKCRKIGIVLDSVVSNVEVIRGDSIQLQVLGQVPTMTVDSTDSAQIFLSPEAMSIELLTAKSSAVNLLFPDAKENDYVERPIPEQFISRIVNGKVVTEPVVHAG</sequence>
<evidence type="ECO:0000256" key="5">
    <source>
        <dbReference type="SAM" id="MobiDB-lite"/>
    </source>
</evidence>
<comment type="similarity">
    <text evidence="1 4">Belongs to the CAP family.</text>
</comment>
<dbReference type="InterPro" id="IPR013992">
    <property type="entry name" value="Adenylate_cyclase-assoc_CAP_N"/>
</dbReference>
<proteinExistence type="inferred from homology"/>
<feature type="region of interest" description="Disordered" evidence="5">
    <location>
        <begin position="243"/>
        <end position="280"/>
    </location>
</feature>
<dbReference type="InterPro" id="IPR013912">
    <property type="entry name" value="Adenylate_cyclase-assoc_CAP_C"/>
</dbReference>
<dbReference type="SUPFAM" id="SSF69340">
    <property type="entry name" value="C-terminal domain of adenylylcyclase associated protein"/>
    <property type="match status" value="1"/>
</dbReference>
<gene>
    <name evidence="7" type="ORF">THASP1DRAFT_14858</name>
</gene>
<feature type="compositionally biased region" description="Low complexity" evidence="5">
    <location>
        <begin position="243"/>
        <end position="253"/>
    </location>
</feature>
<dbReference type="STRING" id="78915.A0A4P9XS89"/>
<dbReference type="SUPFAM" id="SSF101278">
    <property type="entry name" value="N-terminal domain of adenylylcyclase associated protein, CAP"/>
    <property type="match status" value="1"/>
</dbReference>
<name>A0A4P9XS89_9FUNG</name>
<dbReference type="Gene3D" id="1.25.40.330">
    <property type="entry name" value="Adenylate cyclase-associated CAP, N-terminal domain"/>
    <property type="match status" value="1"/>
</dbReference>
<dbReference type="GO" id="GO:0005737">
    <property type="term" value="C:cytoplasm"/>
    <property type="evidence" value="ECO:0007669"/>
    <property type="project" value="TreeGrafter"/>
</dbReference>
<evidence type="ECO:0000256" key="2">
    <source>
        <dbReference type="ARBA" id="ARBA00054756"/>
    </source>
</evidence>
<evidence type="ECO:0000313" key="8">
    <source>
        <dbReference type="Proteomes" id="UP000271241"/>
    </source>
</evidence>
<dbReference type="InterPro" id="IPR018106">
    <property type="entry name" value="CAP_CS_N"/>
</dbReference>
<dbReference type="InterPro" id="IPR017901">
    <property type="entry name" value="C-CAP_CF_C-like"/>
</dbReference>
<dbReference type="PROSITE" id="PS01088">
    <property type="entry name" value="CAP_1"/>
    <property type="match status" value="1"/>
</dbReference>
<evidence type="ECO:0000256" key="1">
    <source>
        <dbReference type="ARBA" id="ARBA00007659"/>
    </source>
</evidence>
<dbReference type="PANTHER" id="PTHR10652">
    <property type="entry name" value="ADENYLYL CYCLASE-ASSOCIATED PROTEIN"/>
    <property type="match status" value="1"/>
</dbReference>
<dbReference type="AlphaFoldDB" id="A0A4P9XS89"/>
<dbReference type="EMBL" id="KZ992553">
    <property type="protein sequence ID" value="RKP08975.1"/>
    <property type="molecule type" value="Genomic_DNA"/>
</dbReference>
<dbReference type="InterPro" id="IPR006599">
    <property type="entry name" value="CARP_motif"/>
</dbReference>
<evidence type="ECO:0000256" key="3">
    <source>
        <dbReference type="ARBA" id="ARBA00072052"/>
    </source>
</evidence>
<dbReference type="Gene3D" id="2.160.20.70">
    <property type="match status" value="1"/>
</dbReference>
<accession>A0A4P9XS89</accession>
<dbReference type="GO" id="GO:0007015">
    <property type="term" value="P:actin filament organization"/>
    <property type="evidence" value="ECO:0007669"/>
    <property type="project" value="TreeGrafter"/>
</dbReference>
<dbReference type="Pfam" id="PF01213">
    <property type="entry name" value="CAP_N-CM"/>
    <property type="match status" value="1"/>
</dbReference>
<keyword evidence="8" id="KW-1185">Reference proteome</keyword>
<dbReference type="OrthoDB" id="77251at2759"/>
<feature type="domain" description="C-CAP/cofactor C-like" evidence="6">
    <location>
        <begin position="347"/>
        <end position="482"/>
    </location>
</feature>
<dbReference type="PANTHER" id="PTHR10652:SF0">
    <property type="entry name" value="ADENYLYL CYCLASE-ASSOCIATED PROTEIN"/>
    <property type="match status" value="1"/>
</dbReference>
<organism evidence="7 8">
    <name type="scientific">Thamnocephalis sphaerospora</name>
    <dbReference type="NCBI Taxonomy" id="78915"/>
    <lineage>
        <taxon>Eukaryota</taxon>
        <taxon>Fungi</taxon>
        <taxon>Fungi incertae sedis</taxon>
        <taxon>Zoopagomycota</taxon>
        <taxon>Zoopagomycotina</taxon>
        <taxon>Zoopagomycetes</taxon>
        <taxon>Zoopagales</taxon>
        <taxon>Sigmoideomycetaceae</taxon>
        <taxon>Thamnocephalis</taxon>
    </lineage>
</organism>
<dbReference type="InterPro" id="IPR036222">
    <property type="entry name" value="CAP_N_sf"/>
</dbReference>
<dbReference type="GO" id="GO:0008179">
    <property type="term" value="F:adenylate cyclase binding"/>
    <property type="evidence" value="ECO:0007669"/>
    <property type="project" value="TreeGrafter"/>
</dbReference>
<dbReference type="SMART" id="SM00673">
    <property type="entry name" value="CARP"/>
    <property type="match status" value="2"/>
</dbReference>
<dbReference type="InterPro" id="IPR001837">
    <property type="entry name" value="Adenylate_cyclase-assoc_CAP"/>
</dbReference>
<feature type="compositionally biased region" description="Basic and acidic residues" evidence="5">
    <location>
        <begin position="298"/>
        <end position="311"/>
    </location>
</feature>
<dbReference type="GO" id="GO:0003779">
    <property type="term" value="F:actin binding"/>
    <property type="evidence" value="ECO:0007669"/>
    <property type="project" value="InterPro"/>
</dbReference>
<reference evidence="8" key="1">
    <citation type="journal article" date="2018" name="Nat. Microbiol.">
        <title>Leveraging single-cell genomics to expand the fungal tree of life.</title>
        <authorList>
            <person name="Ahrendt S.R."/>
            <person name="Quandt C.A."/>
            <person name="Ciobanu D."/>
            <person name="Clum A."/>
            <person name="Salamov A."/>
            <person name="Andreopoulos B."/>
            <person name="Cheng J.F."/>
            <person name="Woyke T."/>
            <person name="Pelin A."/>
            <person name="Henrissat B."/>
            <person name="Reynolds N.K."/>
            <person name="Benny G.L."/>
            <person name="Smith M.E."/>
            <person name="James T.Y."/>
            <person name="Grigoriev I.V."/>
        </authorList>
    </citation>
    <scope>NUCLEOTIDE SEQUENCE [LARGE SCALE GENOMIC DNA]</scope>
    <source>
        <strain evidence="8">RSA 1356</strain>
    </source>
</reference>